<sequence>MSKPKYVEFPVGINKRYLDDACYELDRETGTLTISFEGDFYNFPKERAPNLINLLGLETITTLKVLTKSVYMLLFFLLILKMILEKDYLLLWMPLFFAGMIFVFVALYLDEIENYYNISRCKKCDREFAYEEIKKPFIKIVSTYDKYEETTTRYMKCKYCNSEDIKIKIDQRNSKSKPKNINKNRKTCRGCGKKFALVEYRSPDIHFEYPNIFITIRHYKCAHCGYMAISIKYDYVATS</sequence>
<feature type="transmembrane region" description="Helical" evidence="1">
    <location>
        <begin position="65"/>
        <end position="84"/>
    </location>
</feature>
<name>A0A0E3QUK5_METBA</name>
<keyword evidence="1" id="KW-1133">Transmembrane helix</keyword>
<accession>A0A0E3QUK5</accession>
<feature type="transmembrane region" description="Helical" evidence="1">
    <location>
        <begin position="90"/>
        <end position="109"/>
    </location>
</feature>
<dbReference type="Proteomes" id="UP000033033">
    <property type="component" value="Chromosome"/>
</dbReference>
<dbReference type="RefSeq" id="WP_141706400.1">
    <property type="nucleotide sequence ID" value="NZ_CP009528.1"/>
</dbReference>
<protein>
    <submittedName>
        <fullName evidence="2">Uncharacterized protein</fullName>
    </submittedName>
</protein>
<keyword evidence="1" id="KW-0472">Membrane</keyword>
<organism evidence="2 3">
    <name type="scientific">Methanosarcina barkeri MS</name>
    <dbReference type="NCBI Taxonomy" id="1434108"/>
    <lineage>
        <taxon>Archaea</taxon>
        <taxon>Methanobacteriati</taxon>
        <taxon>Methanobacteriota</taxon>
        <taxon>Stenosarchaea group</taxon>
        <taxon>Methanomicrobia</taxon>
        <taxon>Methanosarcinales</taxon>
        <taxon>Methanosarcinaceae</taxon>
        <taxon>Methanosarcina</taxon>
    </lineage>
</organism>
<proteinExistence type="predicted"/>
<dbReference type="KEGG" id="mby:MSBRM_1842"/>
<evidence type="ECO:0000313" key="2">
    <source>
        <dbReference type="EMBL" id="AKB54840.1"/>
    </source>
</evidence>
<dbReference type="GeneID" id="42569704"/>
<evidence type="ECO:0000313" key="3">
    <source>
        <dbReference type="Proteomes" id="UP000033033"/>
    </source>
</evidence>
<dbReference type="PATRIC" id="fig|1434108.4.peg.2334"/>
<reference evidence="2 3" key="1">
    <citation type="submission" date="2014-07" db="EMBL/GenBank/DDBJ databases">
        <title>Methanogenic archaea and the global carbon cycle.</title>
        <authorList>
            <person name="Henriksen J.R."/>
            <person name="Luke J."/>
            <person name="Reinhart S."/>
            <person name="Benedict M.N."/>
            <person name="Youngblut N.D."/>
            <person name="Metcalf M.E."/>
            <person name="Whitaker R.J."/>
            <person name="Metcalf W.W."/>
        </authorList>
    </citation>
    <scope>NUCLEOTIDE SEQUENCE [LARGE SCALE GENOMIC DNA]</scope>
    <source>
        <strain evidence="2 3">MS</strain>
    </source>
</reference>
<dbReference type="EMBL" id="CP009528">
    <property type="protein sequence ID" value="AKB54840.1"/>
    <property type="molecule type" value="Genomic_DNA"/>
</dbReference>
<gene>
    <name evidence="2" type="ORF">MSBRM_1842</name>
</gene>
<dbReference type="HOGENOM" id="CLU_1122636_0_0_2"/>
<keyword evidence="1" id="KW-0812">Transmembrane</keyword>
<evidence type="ECO:0000256" key="1">
    <source>
        <dbReference type="SAM" id="Phobius"/>
    </source>
</evidence>
<dbReference type="AlphaFoldDB" id="A0A0E3QUK5"/>
<keyword evidence="3" id="KW-1185">Reference proteome</keyword>